<dbReference type="AlphaFoldDB" id="A0A8H9QEQ4"/>
<gene>
    <name evidence="1" type="ORF">I9Y29_003324</name>
</gene>
<evidence type="ECO:0000313" key="1">
    <source>
        <dbReference type="EMBL" id="HAT3898869.1"/>
    </source>
</evidence>
<reference evidence="1" key="1">
    <citation type="journal article" date="2018" name="Genome Biol.">
        <title>SKESA: strategic k-mer extension for scrupulous assemblies.</title>
        <authorList>
            <person name="Souvorov A."/>
            <person name="Agarwala R."/>
            <person name="Lipman D.J."/>
        </authorList>
    </citation>
    <scope>NUCLEOTIDE SEQUENCE</scope>
    <source>
        <strain evidence="1">O50</strain>
    </source>
</reference>
<sequence length="86" mass="10050">MEHPPTVPVGEEFELLQDVLSSTDNVYYKPRSRREYHIDSSSLKKFQILGFEHYADYVGYLGTNALSNHTADLDFLFNDDRENYND</sequence>
<proteinExistence type="predicted"/>
<comment type="caution">
    <text evidence="1">The sequence shown here is derived from an EMBL/GenBank/DDBJ whole genome shotgun (WGS) entry which is preliminary data.</text>
</comment>
<reference evidence="1" key="2">
    <citation type="submission" date="2020-09" db="EMBL/GenBank/DDBJ databases">
        <authorList>
            <consortium name="NCBI Pathogen Detection Project"/>
        </authorList>
    </citation>
    <scope>NUCLEOTIDE SEQUENCE</scope>
    <source>
        <strain evidence="1">O50</strain>
    </source>
</reference>
<dbReference type="EMBL" id="DACSXJ010000020">
    <property type="protein sequence ID" value="HAT3898869.1"/>
    <property type="molecule type" value="Genomic_DNA"/>
</dbReference>
<accession>A0A8H9QEQ4</accession>
<protein>
    <submittedName>
        <fullName evidence="1">Uncharacterized protein</fullName>
    </submittedName>
</protein>
<organism evidence="1">
    <name type="scientific">Citrobacter freundii</name>
    <dbReference type="NCBI Taxonomy" id="546"/>
    <lineage>
        <taxon>Bacteria</taxon>
        <taxon>Pseudomonadati</taxon>
        <taxon>Pseudomonadota</taxon>
        <taxon>Gammaproteobacteria</taxon>
        <taxon>Enterobacterales</taxon>
        <taxon>Enterobacteriaceae</taxon>
        <taxon>Citrobacter</taxon>
        <taxon>Citrobacter freundii complex</taxon>
    </lineage>
</organism>
<name>A0A8H9QEQ4_CITFR</name>
<dbReference type="Proteomes" id="UP000855471">
    <property type="component" value="Unassembled WGS sequence"/>
</dbReference>